<proteinExistence type="predicted"/>
<dbReference type="AlphaFoldDB" id="A0AAV5UMK5"/>
<dbReference type="Proteomes" id="UP001432027">
    <property type="component" value="Unassembled WGS sequence"/>
</dbReference>
<sequence>LCLSPNIMNNASREAMETKAANDKWKDEAAVVHYVHLENGKILKINFFFEAEKLQLNEVTVVGSLDDLCFTFTRCTSHSEYNPKHATKTRLEIGKEHLTTVSCCRQFQTV</sequence>
<keyword evidence="2" id="KW-1185">Reference proteome</keyword>
<evidence type="ECO:0000313" key="1">
    <source>
        <dbReference type="EMBL" id="GMT07527.1"/>
    </source>
</evidence>
<organism evidence="1 2">
    <name type="scientific">Pristionchus entomophagus</name>
    <dbReference type="NCBI Taxonomy" id="358040"/>
    <lineage>
        <taxon>Eukaryota</taxon>
        <taxon>Metazoa</taxon>
        <taxon>Ecdysozoa</taxon>
        <taxon>Nematoda</taxon>
        <taxon>Chromadorea</taxon>
        <taxon>Rhabditida</taxon>
        <taxon>Rhabditina</taxon>
        <taxon>Diplogasteromorpha</taxon>
        <taxon>Diplogasteroidea</taxon>
        <taxon>Neodiplogasteridae</taxon>
        <taxon>Pristionchus</taxon>
    </lineage>
</organism>
<name>A0AAV5UMK5_9BILA</name>
<gene>
    <name evidence="1" type="ORF">PENTCL1PPCAC_29701</name>
</gene>
<protein>
    <recommendedName>
        <fullName evidence="3">Galectin</fullName>
    </recommendedName>
</protein>
<reference evidence="1" key="1">
    <citation type="submission" date="2023-10" db="EMBL/GenBank/DDBJ databases">
        <title>Genome assembly of Pristionchus species.</title>
        <authorList>
            <person name="Yoshida K."/>
            <person name="Sommer R.J."/>
        </authorList>
    </citation>
    <scope>NUCLEOTIDE SEQUENCE</scope>
    <source>
        <strain evidence="1">RS0144</strain>
    </source>
</reference>
<evidence type="ECO:0008006" key="3">
    <source>
        <dbReference type="Google" id="ProtNLM"/>
    </source>
</evidence>
<feature type="non-terminal residue" evidence="1">
    <location>
        <position position="1"/>
    </location>
</feature>
<accession>A0AAV5UMK5</accession>
<evidence type="ECO:0000313" key="2">
    <source>
        <dbReference type="Proteomes" id="UP001432027"/>
    </source>
</evidence>
<dbReference type="EMBL" id="BTSX01000006">
    <property type="protein sequence ID" value="GMT07527.1"/>
    <property type="molecule type" value="Genomic_DNA"/>
</dbReference>
<comment type="caution">
    <text evidence="1">The sequence shown here is derived from an EMBL/GenBank/DDBJ whole genome shotgun (WGS) entry which is preliminary data.</text>
</comment>